<evidence type="ECO:0008006" key="3">
    <source>
        <dbReference type="Google" id="ProtNLM"/>
    </source>
</evidence>
<dbReference type="GO" id="GO:0016491">
    <property type="term" value="F:oxidoreductase activity"/>
    <property type="evidence" value="ECO:0007669"/>
    <property type="project" value="InterPro"/>
</dbReference>
<evidence type="ECO:0000313" key="2">
    <source>
        <dbReference type="Proteomes" id="UP000011200"/>
    </source>
</evidence>
<accession>A0A2U9PQZ8</accession>
<dbReference type="InterPro" id="IPR012349">
    <property type="entry name" value="Split_barrel_FMN-bd"/>
</dbReference>
<name>A0A2U9PQZ8_MYCSE</name>
<proteinExistence type="predicted"/>
<dbReference type="Pfam" id="PF04075">
    <property type="entry name" value="F420H2_quin_red"/>
    <property type="match status" value="1"/>
</dbReference>
<organism evidence="1 2">
    <name type="scientific">Mycolicibacterium smegmatis (strain MKD8)</name>
    <name type="common">Mycobacterium smegmatis</name>
    <dbReference type="NCBI Taxonomy" id="1214915"/>
    <lineage>
        <taxon>Bacteria</taxon>
        <taxon>Bacillati</taxon>
        <taxon>Actinomycetota</taxon>
        <taxon>Actinomycetes</taxon>
        <taxon>Mycobacteriales</taxon>
        <taxon>Mycobacteriaceae</taxon>
        <taxon>Mycolicibacterium</taxon>
    </lineage>
</organism>
<dbReference type="AlphaFoldDB" id="A0A2U9PQZ8"/>
<dbReference type="Gene3D" id="2.30.110.10">
    <property type="entry name" value="Electron Transport, Fmn-binding Protein, Chain A"/>
    <property type="match status" value="1"/>
</dbReference>
<dbReference type="EMBL" id="CP027541">
    <property type="protein sequence ID" value="AWT54222.1"/>
    <property type="molecule type" value="Genomic_DNA"/>
</dbReference>
<dbReference type="InterPro" id="IPR004378">
    <property type="entry name" value="F420H2_quin_Rdtase"/>
</dbReference>
<sequence length="119" mass="13251">MARPMNDLMFVRAVNGVASRLTRVPILGSLVRRGMIVIRYTGRRSGQTFETPVGYRKVGDDRVVIRVEMPDRKTWWRNFLGEGSSITLVGLDGADRTGHAVAHRDEAGKVSVTVQLDAR</sequence>
<evidence type="ECO:0000313" key="1">
    <source>
        <dbReference type="EMBL" id="AWT54222.1"/>
    </source>
</evidence>
<protein>
    <recommendedName>
        <fullName evidence="3">DUF385 domain-containing protein</fullName>
    </recommendedName>
</protein>
<gene>
    <name evidence="1" type="ORF">D806_032500</name>
</gene>
<reference evidence="2" key="2">
    <citation type="submission" date="2018-03" db="EMBL/GenBank/DDBJ databases">
        <authorList>
            <person name="Derbyshire K."/>
            <person name="Gray T.A."/>
            <person name="Champion M."/>
        </authorList>
    </citation>
    <scope>NUCLEOTIDE SEQUENCE [LARGE SCALE GENOMIC DNA]</scope>
    <source>
        <strain evidence="2">MKD8</strain>
    </source>
</reference>
<reference evidence="1 2" key="1">
    <citation type="journal article" date="2013" name="Genome Announc.">
        <title>Draft genome sequence of MKD8, a conjugal recipient Mycobacterium smegmatis strain.</title>
        <authorList>
            <person name="Gray T.A."/>
            <person name="Palumbo M.J."/>
            <person name="Derbyshire K.M."/>
        </authorList>
    </citation>
    <scope>NUCLEOTIDE SEQUENCE [LARGE SCALE GENOMIC DNA]</scope>
    <source>
        <strain evidence="1 2">MKD8</strain>
    </source>
</reference>
<dbReference type="Proteomes" id="UP000011200">
    <property type="component" value="Chromosome"/>
</dbReference>